<gene>
    <name evidence="1" type="ORF">F9U64_10920</name>
</gene>
<dbReference type="Pfam" id="PF10386">
    <property type="entry name" value="DUF2441"/>
    <property type="match status" value="1"/>
</dbReference>
<dbReference type="EMBL" id="WEID01000052">
    <property type="protein sequence ID" value="KAB8135773.1"/>
    <property type="molecule type" value="Genomic_DNA"/>
</dbReference>
<dbReference type="InterPro" id="IPR018840">
    <property type="entry name" value="DUF2441"/>
</dbReference>
<dbReference type="AlphaFoldDB" id="A0A7C8KU36"/>
<sequence>MKNNTLTAYHLVTKQKMTLGQIIHIDKNQQNQLYRFFLEKEHYNSNGEDFIQILKNGYTNKGIFLDKENSEVALKYMDQTIRAIREVIVEMVRLQEFPQYPSRLSCLFASKTYQDALKWKELFDSYNRKVLQIVKLQVKGSYFEGDANLLPKEDGISFAQKMEQAKEYWKGNRESGLLEVLVNGEIKVIEILDNADE</sequence>
<dbReference type="Gene3D" id="1.10.3800.10">
    <property type="entry name" value="ADP-ribosylation domain"/>
    <property type="match status" value="1"/>
</dbReference>
<organism evidence="1 2">
    <name type="scientific">Gracilibacillus oryzae</name>
    <dbReference type="NCBI Taxonomy" id="1672701"/>
    <lineage>
        <taxon>Bacteria</taxon>
        <taxon>Bacillati</taxon>
        <taxon>Bacillota</taxon>
        <taxon>Bacilli</taxon>
        <taxon>Bacillales</taxon>
        <taxon>Bacillaceae</taxon>
        <taxon>Gracilibacillus</taxon>
    </lineage>
</organism>
<comment type="caution">
    <text evidence="1">The sequence shown here is derived from an EMBL/GenBank/DDBJ whole genome shotgun (WGS) entry which is preliminary data.</text>
</comment>
<dbReference type="Gene3D" id="3.20.170.10">
    <property type="entry name" value="ADP-ribosylation domain"/>
    <property type="match status" value="1"/>
</dbReference>
<proteinExistence type="predicted"/>
<name>A0A7C8KU36_9BACI</name>
<evidence type="ECO:0000313" key="2">
    <source>
        <dbReference type="Proteomes" id="UP000480246"/>
    </source>
</evidence>
<accession>A0A7C8KU36</accession>
<dbReference type="OrthoDB" id="1999918at2"/>
<evidence type="ECO:0000313" key="1">
    <source>
        <dbReference type="EMBL" id="KAB8135773.1"/>
    </source>
</evidence>
<dbReference type="RefSeq" id="WP_153403289.1">
    <property type="nucleotide sequence ID" value="NZ_ML762430.1"/>
</dbReference>
<dbReference type="SUPFAM" id="SSF56399">
    <property type="entry name" value="ADP-ribosylation"/>
    <property type="match status" value="1"/>
</dbReference>
<dbReference type="Proteomes" id="UP000480246">
    <property type="component" value="Unassembled WGS sequence"/>
</dbReference>
<keyword evidence="2" id="KW-1185">Reference proteome</keyword>
<reference evidence="1 2" key="1">
    <citation type="submission" date="2019-10" db="EMBL/GenBank/DDBJ databases">
        <title>Gracilibacillus sp. nov. isolated from rice seeds.</title>
        <authorList>
            <person name="He S."/>
        </authorList>
    </citation>
    <scope>NUCLEOTIDE SEQUENCE [LARGE SCALE GENOMIC DNA]</scope>
    <source>
        <strain evidence="1 2">TD8</strain>
    </source>
</reference>
<protein>
    <submittedName>
        <fullName evidence="1">DUF2441 domain-containing protein</fullName>
    </submittedName>
</protein>